<feature type="region of interest" description="Disordered" evidence="1">
    <location>
        <begin position="1"/>
        <end position="29"/>
    </location>
</feature>
<organism evidence="2 3">
    <name type="scientific">Ovis ammon polii</name>
    <dbReference type="NCBI Taxonomy" id="230172"/>
    <lineage>
        <taxon>Eukaryota</taxon>
        <taxon>Metazoa</taxon>
        <taxon>Chordata</taxon>
        <taxon>Craniata</taxon>
        <taxon>Vertebrata</taxon>
        <taxon>Euteleostomi</taxon>
        <taxon>Mammalia</taxon>
        <taxon>Eutheria</taxon>
        <taxon>Laurasiatheria</taxon>
        <taxon>Artiodactyla</taxon>
        <taxon>Ruminantia</taxon>
        <taxon>Pecora</taxon>
        <taxon>Bovidae</taxon>
        <taxon>Caprinae</taxon>
        <taxon>Ovis</taxon>
    </lineage>
</organism>
<accession>A0AAD4U8F0</accession>
<evidence type="ECO:0000313" key="3">
    <source>
        <dbReference type="Proteomes" id="UP001214576"/>
    </source>
</evidence>
<name>A0AAD4U8F0_OVIAM</name>
<reference evidence="2" key="1">
    <citation type="submission" date="2022-03" db="EMBL/GenBank/DDBJ databases">
        <title>Genomic analyses of argali, domestic sheep and their hybrids provide insights into chromosomal evolution, heterosis and genetic basis of agronomic traits.</title>
        <authorList>
            <person name="Li M."/>
        </authorList>
    </citation>
    <scope>NUCLEOTIDE SEQUENCE</scope>
    <source>
        <strain evidence="2">CAU-MHL-2022a</strain>
        <tissue evidence="2">Skin</tissue>
    </source>
</reference>
<keyword evidence="3" id="KW-1185">Reference proteome</keyword>
<dbReference type="EMBL" id="JAKZEL010000012">
    <property type="protein sequence ID" value="KAI4538940.1"/>
    <property type="molecule type" value="Genomic_DNA"/>
</dbReference>
<sequence length="129" mass="14439">MDYGWASTDMAPMDRSPEPEKIQRNGNTMFLLPPTGSWKQNAWEQSEGTERVSRRLYLYLVALAVALAPQTQEKALHKCDVFAPKIGLSQVKFCETAQAGHSYLDESKRHHLLTAARGALTTGHRQQLG</sequence>
<evidence type="ECO:0000256" key="1">
    <source>
        <dbReference type="SAM" id="MobiDB-lite"/>
    </source>
</evidence>
<evidence type="ECO:0000313" key="2">
    <source>
        <dbReference type="EMBL" id="KAI4538940.1"/>
    </source>
</evidence>
<proteinExistence type="predicted"/>
<protein>
    <submittedName>
        <fullName evidence="2">Uncharacterized protein</fullName>
    </submittedName>
</protein>
<dbReference type="Proteomes" id="UP001214576">
    <property type="component" value="Unassembled WGS sequence"/>
</dbReference>
<comment type="caution">
    <text evidence="2">The sequence shown here is derived from an EMBL/GenBank/DDBJ whole genome shotgun (WGS) entry which is preliminary data.</text>
</comment>
<gene>
    <name evidence="2" type="ORF">MG293_011207</name>
</gene>
<dbReference type="AlphaFoldDB" id="A0AAD4U8F0"/>